<evidence type="ECO:0000313" key="3">
    <source>
        <dbReference type="Proteomes" id="UP000007564"/>
    </source>
</evidence>
<dbReference type="HOGENOM" id="CLU_013985_3_0_4"/>
<dbReference type="AlphaFoldDB" id="A0A0C6P7N7"/>
<dbReference type="GO" id="GO:0008999">
    <property type="term" value="F:protein-N-terminal-alanine acetyltransferase activity"/>
    <property type="evidence" value="ECO:0007669"/>
    <property type="project" value="TreeGrafter"/>
</dbReference>
<dbReference type="GO" id="GO:0005737">
    <property type="term" value="C:cytoplasm"/>
    <property type="evidence" value="ECO:0007669"/>
    <property type="project" value="TreeGrafter"/>
</dbReference>
<protein>
    <submittedName>
        <fullName evidence="2">Putative acetyltransferase</fullName>
    </submittedName>
</protein>
<dbReference type="InterPro" id="IPR000182">
    <property type="entry name" value="GNAT_dom"/>
</dbReference>
<dbReference type="RefSeq" id="WP_003808739.1">
    <property type="nucleotide sequence ID" value="NC_019382.1"/>
</dbReference>
<dbReference type="PROSITE" id="PS51186">
    <property type="entry name" value="GNAT"/>
    <property type="match status" value="1"/>
</dbReference>
<organism evidence="2 3">
    <name type="scientific">Bordetella bronchiseptica 253</name>
    <dbReference type="NCBI Taxonomy" id="568707"/>
    <lineage>
        <taxon>Bacteria</taxon>
        <taxon>Pseudomonadati</taxon>
        <taxon>Pseudomonadota</taxon>
        <taxon>Betaproteobacteria</taxon>
        <taxon>Burkholderiales</taxon>
        <taxon>Alcaligenaceae</taxon>
        <taxon>Bordetella</taxon>
    </lineage>
</organism>
<evidence type="ECO:0000259" key="1">
    <source>
        <dbReference type="PROSITE" id="PS51186"/>
    </source>
</evidence>
<dbReference type="PANTHER" id="PTHR43441">
    <property type="entry name" value="RIBOSOMAL-PROTEIN-SERINE ACETYLTRANSFERASE"/>
    <property type="match status" value="1"/>
</dbReference>
<keyword evidence="2" id="KW-0808">Transferase</keyword>
<dbReference type="PANTHER" id="PTHR43441:SF10">
    <property type="entry name" value="ACETYLTRANSFERASE"/>
    <property type="match status" value="1"/>
</dbReference>
<dbReference type="Pfam" id="PF13302">
    <property type="entry name" value="Acetyltransf_3"/>
    <property type="match status" value="1"/>
</dbReference>
<dbReference type="SUPFAM" id="SSF55729">
    <property type="entry name" value="Acyl-CoA N-acyltransferases (Nat)"/>
    <property type="match status" value="1"/>
</dbReference>
<dbReference type="GO" id="GO:1990189">
    <property type="term" value="F:protein N-terminal-serine acetyltransferase activity"/>
    <property type="evidence" value="ECO:0007669"/>
    <property type="project" value="TreeGrafter"/>
</dbReference>
<name>A0A0C6P7N7_BORBO</name>
<dbReference type="Proteomes" id="UP000007564">
    <property type="component" value="Chromosome"/>
</dbReference>
<dbReference type="EMBL" id="HE965806">
    <property type="protein sequence ID" value="CCJ54338.1"/>
    <property type="molecule type" value="Genomic_DNA"/>
</dbReference>
<gene>
    <name evidence="2" type="ORF">BN112_2421</name>
</gene>
<reference evidence="2 3" key="1">
    <citation type="journal article" date="2012" name="BMC Genomics">
        <title>Comparative genomics of the classical Bordetella subspecies: the evolution and exchange of virulence-associated diversity amongst closely related pathogens.</title>
        <authorList>
            <person name="Park J."/>
            <person name="Zhang Y."/>
            <person name="Buboltz A.M."/>
            <person name="Zhang X."/>
            <person name="Schuster S.C."/>
            <person name="Ahuja U."/>
            <person name="Liu M."/>
            <person name="Miller J.F."/>
            <person name="Sebaihia M."/>
            <person name="Bentley S.D."/>
            <person name="Parkhill J."/>
            <person name="Harvill E.T."/>
        </authorList>
    </citation>
    <scope>NUCLEOTIDE SEQUENCE [LARGE SCALE GENOMIC DNA]</scope>
    <source>
        <strain evidence="2 3">253</strain>
    </source>
</reference>
<dbReference type="OrthoDB" id="5292292at2"/>
<accession>A0A0C6P7N7</accession>
<proteinExistence type="predicted"/>
<dbReference type="KEGG" id="bbh:BN112_2421"/>
<dbReference type="InterPro" id="IPR051908">
    <property type="entry name" value="Ribosomal_N-acetyltransferase"/>
</dbReference>
<dbReference type="Gene3D" id="3.40.630.30">
    <property type="match status" value="1"/>
</dbReference>
<evidence type="ECO:0000313" key="2">
    <source>
        <dbReference type="EMBL" id="CCJ54338.1"/>
    </source>
</evidence>
<feature type="domain" description="N-acetyltransferase" evidence="1">
    <location>
        <begin position="24"/>
        <end position="174"/>
    </location>
</feature>
<sequence length="176" mass="18996">MHPILFEGLVFRAFRNADARSFADAARESTGTVGRWMPWCTPSFSEQDALAWFQLCRDSLDAGTGYEFGVFSQGSGALLGGAGLNAINRQNRFCNLGYWVRQSAQRRGVAPRTVQALAPYAFGTLGMQRVEIVIAAGNHASEAVARKVGAQFEGIARNRLQLHGAAVSASVYALVP</sequence>
<dbReference type="InterPro" id="IPR016181">
    <property type="entry name" value="Acyl_CoA_acyltransferase"/>
</dbReference>